<keyword evidence="2" id="KW-1133">Transmembrane helix</keyword>
<feature type="transmembrane region" description="Helical" evidence="2">
    <location>
        <begin position="253"/>
        <end position="273"/>
    </location>
</feature>
<evidence type="ECO:0000256" key="2">
    <source>
        <dbReference type="SAM" id="Phobius"/>
    </source>
</evidence>
<keyword evidence="2" id="KW-0472">Membrane</keyword>
<protein>
    <submittedName>
        <fullName evidence="3">Uncharacterized protein</fullName>
    </submittedName>
</protein>
<dbReference type="Proteomes" id="UP000297716">
    <property type="component" value="Unassembled WGS sequence"/>
</dbReference>
<sequence length="403" mass="45433">MSQLPEGTLGDAVGVLLFTFICFFTNILLLWLYWKNNEQLGYITLVGYFALLCTTSSIIQQIYNYTLWNDLLWAQLYHIKANYNNADVVFNNGNFGFMRVLAVIRLLCYIVESSYLLAYCIQVTAKMNNFWATRKNGERIFAVVGRVAPVILAIITICVLQSPEVQSSFYAYMVVANTQSVLSCIVSIVLLSIIIRRYVQAKLAWKRVEVTDDCSIWSRLIRSSSSNSNSSKEQSTITPVYTAQGTVFDDNWVVIRLSIAVVLISAFIVANVVTHLPQRDDVARDAKADAPDLGPERARSNIIGYIFGVTPGLAIWVVFGLTRDFRQTMYNTFVPRRWRSRKSTTAPPLGASWDSTYGRQQTDLTGVAVDSGLQLDDMNPEAKKRPLPDMMGEPFKSRTEPRD</sequence>
<comment type="caution">
    <text evidence="3">The sequence shown here is derived from an EMBL/GenBank/DDBJ whole genome shotgun (WGS) entry which is preliminary data.</text>
</comment>
<proteinExistence type="predicted"/>
<dbReference type="AlphaFoldDB" id="A0A4Z0YY47"/>
<keyword evidence="4" id="KW-1185">Reference proteome</keyword>
<evidence type="ECO:0000256" key="1">
    <source>
        <dbReference type="SAM" id="MobiDB-lite"/>
    </source>
</evidence>
<feature type="transmembrane region" description="Helical" evidence="2">
    <location>
        <begin position="40"/>
        <end position="63"/>
    </location>
</feature>
<organism evidence="3 4">
    <name type="scientific">Xylaria hypoxylon</name>
    <dbReference type="NCBI Taxonomy" id="37992"/>
    <lineage>
        <taxon>Eukaryota</taxon>
        <taxon>Fungi</taxon>
        <taxon>Dikarya</taxon>
        <taxon>Ascomycota</taxon>
        <taxon>Pezizomycotina</taxon>
        <taxon>Sordariomycetes</taxon>
        <taxon>Xylariomycetidae</taxon>
        <taxon>Xylariales</taxon>
        <taxon>Xylariaceae</taxon>
        <taxon>Xylaria</taxon>
    </lineage>
</organism>
<dbReference type="STRING" id="37992.A0A4Z0YY47"/>
<feature type="transmembrane region" description="Helical" evidence="2">
    <location>
        <begin position="97"/>
        <end position="119"/>
    </location>
</feature>
<accession>A0A4Z0YY47</accession>
<feature type="transmembrane region" description="Helical" evidence="2">
    <location>
        <begin position="169"/>
        <end position="195"/>
    </location>
</feature>
<dbReference type="EMBL" id="SKBN01000057">
    <property type="protein sequence ID" value="TGJ84888.1"/>
    <property type="molecule type" value="Genomic_DNA"/>
</dbReference>
<evidence type="ECO:0000313" key="3">
    <source>
        <dbReference type="EMBL" id="TGJ84888.1"/>
    </source>
</evidence>
<reference evidence="3 4" key="1">
    <citation type="submission" date="2019-03" db="EMBL/GenBank/DDBJ databases">
        <title>Draft genome sequence of Xylaria hypoxylon DSM 108379, a ubiquitous saprotrophic-parasitic fungi on hardwood.</title>
        <authorList>
            <person name="Buettner E."/>
            <person name="Leonhardt S."/>
            <person name="Gebauer A.M."/>
            <person name="Liers C."/>
            <person name="Hofrichter M."/>
            <person name="Kellner H."/>
        </authorList>
    </citation>
    <scope>NUCLEOTIDE SEQUENCE [LARGE SCALE GENOMIC DNA]</scope>
    <source>
        <strain evidence="3 4">DSM 108379</strain>
    </source>
</reference>
<dbReference type="OrthoDB" id="5287295at2759"/>
<feature type="transmembrane region" description="Helical" evidence="2">
    <location>
        <begin position="12"/>
        <end position="33"/>
    </location>
</feature>
<feature type="transmembrane region" description="Helical" evidence="2">
    <location>
        <begin position="302"/>
        <end position="321"/>
    </location>
</feature>
<feature type="transmembrane region" description="Helical" evidence="2">
    <location>
        <begin position="140"/>
        <end position="163"/>
    </location>
</feature>
<name>A0A4Z0YY47_9PEZI</name>
<gene>
    <name evidence="3" type="ORF">E0Z10_g3866</name>
</gene>
<keyword evidence="2" id="KW-0812">Transmembrane</keyword>
<feature type="region of interest" description="Disordered" evidence="1">
    <location>
        <begin position="368"/>
        <end position="403"/>
    </location>
</feature>
<evidence type="ECO:0000313" key="4">
    <source>
        <dbReference type="Proteomes" id="UP000297716"/>
    </source>
</evidence>